<name>A0A5J4UEN9_9EUKA</name>
<evidence type="ECO:0000259" key="2">
    <source>
        <dbReference type="Pfam" id="PF12780"/>
    </source>
</evidence>
<evidence type="ECO:0000256" key="1">
    <source>
        <dbReference type="SAM" id="Coils"/>
    </source>
</evidence>
<sequence>MAETPDLLYNLFIQTSRENMHVILCFSPLDPNFRNRLRMYPGLVNCTTIDWFSDWPEDALLEVGDFALQGVQLDPTPIPTEFLSKKQKKNASQTVLPTLQDEKQRQDDLRMQICKLFVACHTLSVDAAKRMQFALSRVVYITPTSYRELCSSYKSVLNEKRQQIESSANKLRSGLGVLKSTRKEVEILRVKLDESKQEIMLKTTEVEELMMQLFADRRNAEEQAKKVEEKKVRLLEEQAIAMQEAAAAQKELDKVMPGLEKAQEALKNLTSREVAEVRAYTTPPQQVMTVMAAVMIFMKSDQSWAEARKRLADPHFINDLLTFNKEALTEKQMRAVEKYVKAPGFNFESVKQVSAAAAYLCEWVCNVHNYKLVYDQVAPIQAEVRAKMALLEKKRQDLRESEEALAALQRKVDELNQMYLEKTQETIESRTDKRGKKYSPIGGKRMMTFIDDLNMPAHDTYHSQPPLEILRQWIDYSGWYNRKDKETSFILVQHMQLLGAMGPPGGGRNVISSRTLNQFSIFNFVFPQDMQLKRIFTVLIEGKLAEMDDEIKELVEPLTNATLNIFKKVIADLRPLPAKSHYLFNMRDISRVFQGIRRASKNQIDKDGMIRLWAHECYRVFSDRLVDEQDRKYFTEILSKEVNVSFKMSYNKCVPKGTPLIFCEFLHERAVPVYEEVKTMAQLKNVLTEKLSAYNETGSIQMPLVLFNDAMKHLTRVSRIITIPNGNAMLVGVGGSGRESLSRLAAYVSDYSVFMIEITRNFRLQQFREALKGLFRQTGLDKTQTVFILRDSQICEESFLEDVNNMLTSGEIPNLFPPDE</sequence>
<feature type="coiled-coil region" evidence="1">
    <location>
        <begin position="178"/>
        <end position="245"/>
    </location>
</feature>
<dbReference type="Gene3D" id="1.20.920.60">
    <property type="match status" value="1"/>
</dbReference>
<dbReference type="Gene3D" id="3.40.50.300">
    <property type="entry name" value="P-loop containing nucleotide triphosphate hydrolases"/>
    <property type="match status" value="3"/>
</dbReference>
<dbReference type="FunFam" id="1.20.920.30:FF:000005">
    <property type="entry name" value="Dynein, axonemal, heavy chain 2"/>
    <property type="match status" value="1"/>
</dbReference>
<dbReference type="InterPro" id="IPR026983">
    <property type="entry name" value="DHC"/>
</dbReference>
<evidence type="ECO:0000313" key="5">
    <source>
        <dbReference type="Proteomes" id="UP000324800"/>
    </source>
</evidence>
<dbReference type="GO" id="GO:0051959">
    <property type="term" value="F:dynein light intermediate chain binding"/>
    <property type="evidence" value="ECO:0007669"/>
    <property type="project" value="InterPro"/>
</dbReference>
<feature type="domain" description="Dynein heavy chain AAA module D4" evidence="2">
    <location>
        <begin position="3"/>
        <end position="155"/>
    </location>
</feature>
<feature type="non-terminal residue" evidence="4">
    <location>
        <position position="820"/>
    </location>
</feature>
<evidence type="ECO:0000313" key="4">
    <source>
        <dbReference type="EMBL" id="KAA6368867.1"/>
    </source>
</evidence>
<dbReference type="GO" id="GO:0030286">
    <property type="term" value="C:dynein complex"/>
    <property type="evidence" value="ECO:0007669"/>
    <property type="project" value="InterPro"/>
</dbReference>
<organism evidence="4 5">
    <name type="scientific">Streblomastix strix</name>
    <dbReference type="NCBI Taxonomy" id="222440"/>
    <lineage>
        <taxon>Eukaryota</taxon>
        <taxon>Metamonada</taxon>
        <taxon>Preaxostyla</taxon>
        <taxon>Oxymonadida</taxon>
        <taxon>Streblomastigidae</taxon>
        <taxon>Streblomastix</taxon>
    </lineage>
</organism>
<reference evidence="4 5" key="1">
    <citation type="submission" date="2019-03" db="EMBL/GenBank/DDBJ databases">
        <title>Single cell metagenomics reveals metabolic interactions within the superorganism composed of flagellate Streblomastix strix and complex community of Bacteroidetes bacteria on its surface.</title>
        <authorList>
            <person name="Treitli S.C."/>
            <person name="Kolisko M."/>
            <person name="Husnik F."/>
            <person name="Keeling P."/>
            <person name="Hampl V."/>
        </authorList>
    </citation>
    <scope>NUCLEOTIDE SEQUENCE [LARGE SCALE GENOMIC DNA]</scope>
    <source>
        <strain evidence="4">ST1C</strain>
    </source>
</reference>
<dbReference type="Gene3D" id="1.20.920.30">
    <property type="match status" value="1"/>
</dbReference>
<feature type="coiled-coil region" evidence="1">
    <location>
        <begin position="381"/>
        <end position="425"/>
    </location>
</feature>
<dbReference type="PANTHER" id="PTHR22878">
    <property type="entry name" value="DYNEIN HEAVY CHAIN 6, AXONEMAL-LIKE-RELATED"/>
    <property type="match status" value="1"/>
</dbReference>
<dbReference type="GO" id="GO:0007018">
    <property type="term" value="P:microtubule-based movement"/>
    <property type="evidence" value="ECO:0007669"/>
    <property type="project" value="InterPro"/>
</dbReference>
<keyword evidence="1" id="KW-0175">Coiled coil</keyword>
<gene>
    <name evidence="4" type="ORF">EZS28_035606</name>
</gene>
<dbReference type="InterPro" id="IPR027417">
    <property type="entry name" value="P-loop_NTPase"/>
</dbReference>
<dbReference type="Pfam" id="PF22597">
    <property type="entry name" value="DYN_lid"/>
    <property type="match status" value="1"/>
</dbReference>
<comment type="caution">
    <text evidence="4">The sequence shown here is derived from an EMBL/GenBank/DDBJ whole genome shotgun (WGS) entry which is preliminary data.</text>
</comment>
<dbReference type="InterPro" id="IPR024317">
    <property type="entry name" value="Dynein_heavy_chain_D4_dom"/>
</dbReference>
<dbReference type="OrthoDB" id="447173at2759"/>
<dbReference type="SUPFAM" id="SSF52540">
    <property type="entry name" value="P-loop containing nucleoside triphosphate hydrolases"/>
    <property type="match status" value="2"/>
</dbReference>
<dbReference type="AlphaFoldDB" id="A0A5J4UEN9"/>
<dbReference type="InterPro" id="IPR054354">
    <property type="entry name" value="DYNC2H1-like_lid"/>
</dbReference>
<feature type="domain" description="Dynein heavy chain AAA module D4" evidence="2">
    <location>
        <begin position="702"/>
        <end position="820"/>
    </location>
</feature>
<dbReference type="Pfam" id="PF12775">
    <property type="entry name" value="AAA_7"/>
    <property type="match status" value="1"/>
</dbReference>
<dbReference type="PANTHER" id="PTHR22878:SF68">
    <property type="entry name" value="DYNEIN HEAVY CHAIN 6, AXONEMAL-LIKE"/>
    <property type="match status" value="1"/>
</dbReference>
<protein>
    <submittedName>
        <fullName evidence="4">Putative Dynein heavy chain</fullName>
    </submittedName>
</protein>
<dbReference type="EMBL" id="SNRW01016921">
    <property type="protein sequence ID" value="KAA6368867.1"/>
    <property type="molecule type" value="Genomic_DNA"/>
</dbReference>
<evidence type="ECO:0000259" key="3">
    <source>
        <dbReference type="Pfam" id="PF22597"/>
    </source>
</evidence>
<dbReference type="Pfam" id="PF12780">
    <property type="entry name" value="AAA_8"/>
    <property type="match status" value="2"/>
</dbReference>
<dbReference type="Proteomes" id="UP000324800">
    <property type="component" value="Unassembled WGS sequence"/>
</dbReference>
<dbReference type="GO" id="GO:0045505">
    <property type="term" value="F:dynein intermediate chain binding"/>
    <property type="evidence" value="ECO:0007669"/>
    <property type="project" value="InterPro"/>
</dbReference>
<feature type="domain" description="Dynein 2 heavy chain 1 cytoplasmic ATPase lid" evidence="3">
    <location>
        <begin position="550"/>
        <end position="631"/>
    </location>
</feature>
<proteinExistence type="predicted"/>
<accession>A0A5J4UEN9</accession>